<evidence type="ECO:0000256" key="1">
    <source>
        <dbReference type="ARBA" id="ARBA00007261"/>
    </source>
</evidence>
<feature type="domain" description="Peptidase M16 C-terminal" evidence="7">
    <location>
        <begin position="214"/>
        <end position="387"/>
    </location>
</feature>
<evidence type="ECO:0000256" key="2">
    <source>
        <dbReference type="ARBA" id="ARBA00022670"/>
    </source>
</evidence>
<dbReference type="SUPFAM" id="SSF63411">
    <property type="entry name" value="LuxS/MPP-like metallohydrolase"/>
    <property type="match status" value="3"/>
</dbReference>
<feature type="non-terminal residue" evidence="8">
    <location>
        <position position="562"/>
    </location>
</feature>
<dbReference type="Pfam" id="PF05193">
    <property type="entry name" value="Peptidase_M16_C"/>
    <property type="match status" value="1"/>
</dbReference>
<evidence type="ECO:0000259" key="6">
    <source>
        <dbReference type="Pfam" id="PF00675"/>
    </source>
</evidence>
<evidence type="ECO:0000313" key="8">
    <source>
        <dbReference type="EMBL" id="EQD26913.1"/>
    </source>
</evidence>
<sequence>MLRLHRLLVVALLLGGVGHAHAQTERDNHAAAVAPVHAVVPSLSYTRYVLPNGLTLVVHEDHKAPVVAVSVWYHVGSKNEPATRSGFAHLFEHLMFQGSENHNDEYFRPFELAGATDQNGTTWLDRTNYFQTVPSTAVDMALWMESDRMGHLLGAIGQAQIDEQRGVVQNEKRQGENQPYGRVFTVLQANAFPANHPYHHTTIGSMTDLNAAALDDVKNWFREYYGAANATVVLAGDITPEQAREKVLRHFGDIGPGPRLSRPRPWTAARTEATRANMPDKVPQTRIYREWNAPGLTDADATQIALAATVLGGGKTSRLYQRLVYQDQLADSVNMSVMPFELASMVMLQVSVRKGADPAKVEAALDDELRKFLAAGPDADELARARTGARADFIRGIEKVGGFGGKATVLAEGQVYRNNPVAYLQDFAVMNAATPQSVRAAAQRWLGQGDFTLVVEPGSDAAASDAAYARLQTGLSAAAGSSAPKADAAAHWSVVASSVARKSGVPGVARFPNLDFPALQRATLSNGIPVVLAARHAVPVVNVELMFRGGYASDPAAAKPGR</sequence>
<keyword evidence="2 8" id="KW-0645">Protease</keyword>
<evidence type="ECO:0000256" key="3">
    <source>
        <dbReference type="ARBA" id="ARBA00022801"/>
    </source>
</evidence>
<accession>T0Y1M6</accession>
<dbReference type="InterPro" id="IPR007863">
    <property type="entry name" value="Peptidase_M16_C"/>
</dbReference>
<dbReference type="EMBL" id="AUZY01013027">
    <property type="protein sequence ID" value="EQD26913.1"/>
    <property type="molecule type" value="Genomic_DNA"/>
</dbReference>
<dbReference type="InterPro" id="IPR011249">
    <property type="entry name" value="Metalloenz_LuxS/M16"/>
</dbReference>
<comment type="caution">
    <text evidence="8">The sequence shown here is derived from an EMBL/GenBank/DDBJ whole genome shotgun (WGS) entry which is preliminary data.</text>
</comment>
<dbReference type="PANTHER" id="PTHR43690:SF17">
    <property type="entry name" value="PROTEIN YHJJ"/>
    <property type="match status" value="1"/>
</dbReference>
<dbReference type="PANTHER" id="PTHR43690">
    <property type="entry name" value="NARDILYSIN"/>
    <property type="match status" value="1"/>
</dbReference>
<dbReference type="GO" id="GO:0006508">
    <property type="term" value="P:proteolysis"/>
    <property type="evidence" value="ECO:0007669"/>
    <property type="project" value="UniProtKB-KW"/>
</dbReference>
<protein>
    <submittedName>
        <fullName evidence="8">Zinc protease</fullName>
    </submittedName>
</protein>
<comment type="similarity">
    <text evidence="1">Belongs to the peptidase M16 family.</text>
</comment>
<dbReference type="Pfam" id="PF00675">
    <property type="entry name" value="Peptidase_M16"/>
    <property type="match status" value="1"/>
</dbReference>
<name>T0Y1M6_9ZZZZ</name>
<evidence type="ECO:0000259" key="7">
    <source>
        <dbReference type="Pfam" id="PF05193"/>
    </source>
</evidence>
<dbReference type="InterPro" id="IPR050626">
    <property type="entry name" value="Peptidase_M16"/>
</dbReference>
<dbReference type="InterPro" id="IPR011765">
    <property type="entry name" value="Pept_M16_N"/>
</dbReference>
<proteinExistence type="inferred from homology"/>
<reference evidence="8" key="2">
    <citation type="journal article" date="2014" name="ISME J.">
        <title>Microbial stratification in low pH oxic and suboxic macroscopic growths along an acid mine drainage.</title>
        <authorList>
            <person name="Mendez-Garcia C."/>
            <person name="Mesa V."/>
            <person name="Sprenger R.R."/>
            <person name="Richter M."/>
            <person name="Diez M.S."/>
            <person name="Solano J."/>
            <person name="Bargiela R."/>
            <person name="Golyshina O.V."/>
            <person name="Manteca A."/>
            <person name="Ramos J.L."/>
            <person name="Gallego J.R."/>
            <person name="Llorente I."/>
            <person name="Martins Dos Santos V.A."/>
            <person name="Jensen O.N."/>
            <person name="Pelaez A.I."/>
            <person name="Sanchez J."/>
            <person name="Ferrer M."/>
        </authorList>
    </citation>
    <scope>NUCLEOTIDE SEQUENCE</scope>
</reference>
<keyword evidence="5" id="KW-0482">Metalloprotease</keyword>
<dbReference type="GO" id="GO:0046872">
    <property type="term" value="F:metal ion binding"/>
    <property type="evidence" value="ECO:0007669"/>
    <property type="project" value="InterPro"/>
</dbReference>
<reference evidence="8" key="1">
    <citation type="submission" date="2013-08" db="EMBL/GenBank/DDBJ databases">
        <authorList>
            <person name="Mendez C."/>
            <person name="Richter M."/>
            <person name="Ferrer M."/>
            <person name="Sanchez J."/>
        </authorList>
    </citation>
    <scope>NUCLEOTIDE SEQUENCE</scope>
</reference>
<evidence type="ECO:0000256" key="5">
    <source>
        <dbReference type="ARBA" id="ARBA00023049"/>
    </source>
</evidence>
<evidence type="ECO:0000256" key="4">
    <source>
        <dbReference type="ARBA" id="ARBA00022833"/>
    </source>
</evidence>
<organism evidence="8">
    <name type="scientific">mine drainage metagenome</name>
    <dbReference type="NCBI Taxonomy" id="410659"/>
    <lineage>
        <taxon>unclassified sequences</taxon>
        <taxon>metagenomes</taxon>
        <taxon>ecological metagenomes</taxon>
    </lineage>
</organism>
<keyword evidence="3" id="KW-0378">Hydrolase</keyword>
<feature type="domain" description="Peptidase M16 N-terminal" evidence="6">
    <location>
        <begin position="57"/>
        <end position="195"/>
    </location>
</feature>
<keyword evidence="4" id="KW-0862">Zinc</keyword>
<gene>
    <name evidence="8" type="ORF">B1B_19387</name>
</gene>
<dbReference type="Gene3D" id="3.30.830.10">
    <property type="entry name" value="Metalloenzyme, LuxS/M16 peptidase-like"/>
    <property type="match status" value="2"/>
</dbReference>
<dbReference type="GO" id="GO:0008237">
    <property type="term" value="F:metallopeptidase activity"/>
    <property type="evidence" value="ECO:0007669"/>
    <property type="project" value="UniProtKB-KW"/>
</dbReference>
<dbReference type="AlphaFoldDB" id="T0Y1M6"/>